<evidence type="ECO:0000256" key="10">
    <source>
        <dbReference type="ARBA" id="ARBA00023242"/>
    </source>
</evidence>
<dbReference type="GO" id="GO:0005634">
    <property type="term" value="C:nucleus"/>
    <property type="evidence" value="ECO:0007669"/>
    <property type="project" value="UniProtKB-SubCell"/>
</dbReference>
<evidence type="ECO:0000256" key="13">
    <source>
        <dbReference type="PROSITE-ProRule" id="PRU00358"/>
    </source>
</evidence>
<dbReference type="InterPro" id="IPR001841">
    <property type="entry name" value="Znf_RING"/>
</dbReference>
<dbReference type="CDD" id="cd20387">
    <property type="entry name" value="Tudor_UHRF_rpt1"/>
    <property type="match status" value="1"/>
</dbReference>
<evidence type="ECO:0000256" key="9">
    <source>
        <dbReference type="ARBA" id="ARBA00023125"/>
    </source>
</evidence>
<dbReference type="CDD" id="cd15525">
    <property type="entry name" value="PHD_UHRF1_2"/>
    <property type="match status" value="1"/>
</dbReference>
<dbReference type="InterPro" id="IPR019787">
    <property type="entry name" value="Znf_PHD-finger"/>
</dbReference>
<dbReference type="InterPro" id="IPR017907">
    <property type="entry name" value="Znf_RING_CS"/>
</dbReference>
<dbReference type="FunFam" id="3.30.40.10:FF:000066">
    <property type="entry name" value="E3 ubiquitin-protein ligase UHRF2 isoform X1"/>
    <property type="match status" value="1"/>
</dbReference>
<dbReference type="Pfam" id="PF02182">
    <property type="entry name" value="SAD_SRA"/>
    <property type="match status" value="1"/>
</dbReference>
<keyword evidence="20" id="KW-1185">Reference proteome</keyword>
<keyword evidence="7" id="KW-0833">Ubl conjugation pathway</keyword>
<name>A0AA38IFL8_9CUCU</name>
<dbReference type="SMART" id="SM00249">
    <property type="entry name" value="PHD"/>
    <property type="match status" value="1"/>
</dbReference>
<feature type="domain" description="RING-type" evidence="17">
    <location>
        <begin position="664"/>
        <end position="703"/>
    </location>
</feature>
<dbReference type="Pfam" id="PF00628">
    <property type="entry name" value="PHD"/>
    <property type="match status" value="1"/>
</dbReference>
<dbReference type="Pfam" id="PF12148">
    <property type="entry name" value="TTD"/>
    <property type="match status" value="1"/>
</dbReference>
<dbReference type="Proteomes" id="UP001168821">
    <property type="component" value="Unassembled WGS sequence"/>
</dbReference>
<proteinExistence type="predicted"/>
<dbReference type="SUPFAM" id="SSF57903">
    <property type="entry name" value="FYVE/PHD zinc finger"/>
    <property type="match status" value="1"/>
</dbReference>
<dbReference type="InterPro" id="IPR036987">
    <property type="entry name" value="SRA-YDG_sf"/>
</dbReference>
<dbReference type="InterPro" id="IPR021991">
    <property type="entry name" value="TTD_dom"/>
</dbReference>
<keyword evidence="10 13" id="KW-0539">Nucleus</keyword>
<dbReference type="PROSITE" id="PS50016">
    <property type="entry name" value="ZF_PHD_2"/>
    <property type="match status" value="1"/>
</dbReference>
<keyword evidence="8" id="KW-0862">Zinc</keyword>
<keyword evidence="6 12" id="KW-0863">Zinc-finger</keyword>
<dbReference type="InterPro" id="IPR029071">
    <property type="entry name" value="Ubiquitin-like_domsf"/>
</dbReference>
<dbReference type="CDD" id="cd20388">
    <property type="entry name" value="Tudor_UHRF_rpt2"/>
    <property type="match status" value="1"/>
</dbReference>
<dbReference type="InterPro" id="IPR011011">
    <property type="entry name" value="Znf_FYVE_PHD"/>
</dbReference>
<evidence type="ECO:0000313" key="20">
    <source>
        <dbReference type="Proteomes" id="UP001168821"/>
    </source>
</evidence>
<dbReference type="EMBL" id="JALNTZ010000005">
    <property type="protein sequence ID" value="KAJ3653067.1"/>
    <property type="molecule type" value="Genomic_DNA"/>
</dbReference>
<comment type="pathway">
    <text evidence="2">Protein modification; protein ubiquitination.</text>
</comment>
<dbReference type="Pfam" id="PF00240">
    <property type="entry name" value="ubiquitin"/>
    <property type="match status" value="1"/>
</dbReference>
<feature type="domain" description="PHD-type" evidence="15">
    <location>
        <begin position="285"/>
        <end position="336"/>
    </location>
</feature>
<dbReference type="PROSITE" id="PS50089">
    <property type="entry name" value="ZF_RING_2"/>
    <property type="match status" value="1"/>
</dbReference>
<sequence>MHVRIRKLTSTTKDDDLVLKVSKTALIEELQKMICSKLNVEIRHQMLYYRGKQLISDHRITDYDIQLNDVIQLHVKKEEDLGKTTGKENKSPNAEKDKQSRSEEKVEATSVYYQHGDRIDVIDGDHGAWFEAKIMNIYRKEGVEEVDEDSLIFKIRMDRNVETAPFEVKFSEIRPRSHYTYKFPELKPGMIVFANYNIEKPSTRGYWYDFEINQITKKEIKGTLLVGAEQARLDNCVIKFTDEIMRIEEPTLIEESEDRNKDIPMRKLPLYCNKCKDVPTKKCKECGCFVCAKKENAGTLILCDQCDKAYHISCLSPPLSEIPSEPEWYCPDCKTDDSEIVKAGEKLKLSKKKMKMVSNKEGATTNRDWGKGMACVGRTSECTIVPKHHYGPVPGVEVGTCWKFRLQVSEAGIHRPHVAGIHGRESDGAYSLVLSGGYEDDIDNGEEFYYTGSGGRDLSGNKRVSGQSCDQKLTRMNKALALNCNVKFNEKTGGEAKDWKKGKPVRVVRNYKLSKHSKYAPTDGNRYDGIYKVVKYYPEKGKSGFVVWRYLLRRDDPVPAPWQKGGKEFEMIYPPGHLEAEEISKEEESAKKGGKRKRQSSPNSITKYLSTGKKRKVEVYELSKEVEKHVALDSDNEKLWLECKEAVREGKQKFLSKVEEIFLCVCCQEVVYEPLTLPCKHNVCKSCLKRSFSAQIYVCPWCRFDLTEKYVMRVNDKLGKALKLLFPGYEAGRGTSS</sequence>
<evidence type="ECO:0000259" key="17">
    <source>
        <dbReference type="PROSITE" id="PS50089"/>
    </source>
</evidence>
<dbReference type="Gene3D" id="3.30.40.10">
    <property type="entry name" value="Zinc/RING finger domain, C3HC4 (zinc finger)"/>
    <property type="match status" value="1"/>
</dbReference>
<evidence type="ECO:0000256" key="14">
    <source>
        <dbReference type="SAM" id="MobiDB-lite"/>
    </source>
</evidence>
<feature type="domain" description="YDG" evidence="18">
    <location>
        <begin position="391"/>
        <end position="554"/>
    </location>
</feature>
<feature type="region of interest" description="Disordered" evidence="14">
    <location>
        <begin position="82"/>
        <end position="107"/>
    </location>
</feature>
<accession>A0AA38IFL8</accession>
<dbReference type="SMART" id="SM00466">
    <property type="entry name" value="SRA"/>
    <property type="match status" value="1"/>
</dbReference>
<keyword evidence="4" id="KW-0808">Transferase</keyword>
<gene>
    <name evidence="19" type="ORF">Zmor_018984</name>
</gene>
<keyword evidence="11" id="KW-0131">Cell cycle</keyword>
<dbReference type="GO" id="GO:0044027">
    <property type="term" value="P:negative regulation of gene expression via chromosomal CpG island methylation"/>
    <property type="evidence" value="ECO:0007669"/>
    <property type="project" value="TreeGrafter"/>
</dbReference>
<reference evidence="19" key="1">
    <citation type="journal article" date="2023" name="G3 (Bethesda)">
        <title>Whole genome assemblies of Zophobas morio and Tenebrio molitor.</title>
        <authorList>
            <person name="Kaur S."/>
            <person name="Stinson S.A."/>
            <person name="diCenzo G.C."/>
        </authorList>
    </citation>
    <scope>NUCLEOTIDE SEQUENCE</scope>
    <source>
        <strain evidence="19">QUZm001</strain>
    </source>
</reference>
<dbReference type="InterPro" id="IPR003105">
    <property type="entry name" value="SRA_YDG"/>
</dbReference>
<evidence type="ECO:0000256" key="8">
    <source>
        <dbReference type="ARBA" id="ARBA00022833"/>
    </source>
</evidence>
<dbReference type="GO" id="GO:0016567">
    <property type="term" value="P:protein ubiquitination"/>
    <property type="evidence" value="ECO:0007669"/>
    <property type="project" value="TreeGrafter"/>
</dbReference>
<evidence type="ECO:0000313" key="19">
    <source>
        <dbReference type="EMBL" id="KAJ3653067.1"/>
    </source>
</evidence>
<feature type="region of interest" description="Disordered" evidence="14">
    <location>
        <begin position="583"/>
        <end position="606"/>
    </location>
</feature>
<dbReference type="InterPro" id="IPR015947">
    <property type="entry name" value="PUA-like_sf"/>
</dbReference>
<dbReference type="PROSITE" id="PS00518">
    <property type="entry name" value="ZF_RING_1"/>
    <property type="match status" value="1"/>
</dbReference>
<dbReference type="AlphaFoldDB" id="A0AA38IFL8"/>
<evidence type="ECO:0000256" key="6">
    <source>
        <dbReference type="ARBA" id="ARBA00022771"/>
    </source>
</evidence>
<evidence type="ECO:0000256" key="7">
    <source>
        <dbReference type="ARBA" id="ARBA00022786"/>
    </source>
</evidence>
<evidence type="ECO:0000256" key="5">
    <source>
        <dbReference type="ARBA" id="ARBA00022723"/>
    </source>
</evidence>
<evidence type="ECO:0000256" key="4">
    <source>
        <dbReference type="ARBA" id="ARBA00022679"/>
    </source>
</evidence>
<organism evidence="19 20">
    <name type="scientific">Zophobas morio</name>
    <dbReference type="NCBI Taxonomy" id="2755281"/>
    <lineage>
        <taxon>Eukaryota</taxon>
        <taxon>Metazoa</taxon>
        <taxon>Ecdysozoa</taxon>
        <taxon>Arthropoda</taxon>
        <taxon>Hexapoda</taxon>
        <taxon>Insecta</taxon>
        <taxon>Pterygota</taxon>
        <taxon>Neoptera</taxon>
        <taxon>Endopterygota</taxon>
        <taxon>Coleoptera</taxon>
        <taxon>Polyphaga</taxon>
        <taxon>Cucujiformia</taxon>
        <taxon>Tenebrionidae</taxon>
        <taxon>Zophobas</taxon>
    </lineage>
</organism>
<dbReference type="EC" id="2.3.2.27" evidence="3"/>
<evidence type="ECO:0000256" key="3">
    <source>
        <dbReference type="ARBA" id="ARBA00012483"/>
    </source>
</evidence>
<comment type="catalytic activity">
    <reaction evidence="1">
        <text>S-ubiquitinyl-[E2 ubiquitin-conjugating enzyme]-L-cysteine + [acceptor protein]-L-lysine = [E2 ubiquitin-conjugating enzyme]-L-cysteine + N(6)-ubiquitinyl-[acceptor protein]-L-lysine.</text>
        <dbReference type="EC" id="2.3.2.27"/>
    </reaction>
</comment>
<dbReference type="SUPFAM" id="SSF54236">
    <property type="entry name" value="Ubiquitin-like"/>
    <property type="match status" value="1"/>
</dbReference>
<dbReference type="InterPro" id="IPR045134">
    <property type="entry name" value="UHRF1/2-like"/>
</dbReference>
<comment type="caution">
    <text evidence="19">The sequence shown here is derived from an EMBL/GenBank/DDBJ whole genome shotgun (WGS) entry which is preliminary data.</text>
</comment>
<evidence type="ECO:0000259" key="15">
    <source>
        <dbReference type="PROSITE" id="PS50016"/>
    </source>
</evidence>
<dbReference type="SUPFAM" id="SSF88697">
    <property type="entry name" value="PUA domain-like"/>
    <property type="match status" value="1"/>
</dbReference>
<dbReference type="GO" id="GO:0061630">
    <property type="term" value="F:ubiquitin protein ligase activity"/>
    <property type="evidence" value="ECO:0007669"/>
    <property type="project" value="UniProtKB-EC"/>
</dbReference>
<protein>
    <recommendedName>
        <fullName evidence="3">RING-type E3 ubiquitin transferase</fullName>
        <ecNumber evidence="3">2.3.2.27</ecNumber>
    </recommendedName>
</protein>
<dbReference type="GO" id="GO:0008270">
    <property type="term" value="F:zinc ion binding"/>
    <property type="evidence" value="ECO:0007669"/>
    <property type="project" value="UniProtKB-KW"/>
</dbReference>
<dbReference type="Gene3D" id="2.30.30.140">
    <property type="match status" value="1"/>
</dbReference>
<evidence type="ECO:0000256" key="11">
    <source>
        <dbReference type="ARBA" id="ARBA00023306"/>
    </source>
</evidence>
<dbReference type="InterPro" id="IPR013083">
    <property type="entry name" value="Znf_RING/FYVE/PHD"/>
</dbReference>
<keyword evidence="5" id="KW-0479">Metal-binding</keyword>
<dbReference type="PANTHER" id="PTHR14140">
    <property type="entry name" value="E3 UBIQUITIN-PROTEIN LIGASE UHRF-RELATED"/>
    <property type="match status" value="1"/>
</dbReference>
<evidence type="ECO:0000256" key="1">
    <source>
        <dbReference type="ARBA" id="ARBA00000900"/>
    </source>
</evidence>
<dbReference type="Gene3D" id="3.10.20.90">
    <property type="entry name" value="Phosphatidylinositol 3-kinase Catalytic Subunit, Chain A, domain 1"/>
    <property type="match status" value="1"/>
</dbReference>
<evidence type="ECO:0000259" key="16">
    <source>
        <dbReference type="PROSITE" id="PS50053"/>
    </source>
</evidence>
<evidence type="ECO:0000256" key="12">
    <source>
        <dbReference type="PROSITE-ProRule" id="PRU00175"/>
    </source>
</evidence>
<dbReference type="Gene3D" id="2.30.280.10">
    <property type="entry name" value="SRA-YDG"/>
    <property type="match status" value="1"/>
</dbReference>
<evidence type="ECO:0000256" key="2">
    <source>
        <dbReference type="ARBA" id="ARBA00004906"/>
    </source>
</evidence>
<comment type="subcellular location">
    <subcellularLocation>
        <location evidence="13">Nucleus</location>
    </subcellularLocation>
</comment>
<dbReference type="InterPro" id="IPR001965">
    <property type="entry name" value="Znf_PHD"/>
</dbReference>
<dbReference type="SMART" id="SM00184">
    <property type="entry name" value="RING"/>
    <property type="match status" value="2"/>
</dbReference>
<dbReference type="GO" id="GO:0003677">
    <property type="term" value="F:DNA binding"/>
    <property type="evidence" value="ECO:0007669"/>
    <property type="project" value="UniProtKB-KW"/>
</dbReference>
<dbReference type="FunFam" id="2.30.280.10:FF:000001">
    <property type="entry name" value="E3 ubiquitin-protein ligase UHRF1 isoform 1"/>
    <property type="match status" value="1"/>
</dbReference>
<dbReference type="SUPFAM" id="SSF57850">
    <property type="entry name" value="RING/U-box"/>
    <property type="match status" value="1"/>
</dbReference>
<dbReference type="PROSITE" id="PS51015">
    <property type="entry name" value="YDG"/>
    <property type="match status" value="1"/>
</dbReference>
<keyword evidence="9" id="KW-0238">DNA-binding</keyword>
<dbReference type="PROSITE" id="PS50053">
    <property type="entry name" value="UBIQUITIN_2"/>
    <property type="match status" value="1"/>
</dbReference>
<evidence type="ECO:0000259" key="18">
    <source>
        <dbReference type="PROSITE" id="PS51015"/>
    </source>
</evidence>
<dbReference type="PANTHER" id="PTHR14140:SF45">
    <property type="entry name" value="RING-TYPE E3 UBIQUITIN TRANSFERASE"/>
    <property type="match status" value="1"/>
</dbReference>
<dbReference type="InterPro" id="IPR000626">
    <property type="entry name" value="Ubiquitin-like_dom"/>
</dbReference>
<dbReference type="SMART" id="SM00213">
    <property type="entry name" value="UBQ"/>
    <property type="match status" value="1"/>
</dbReference>
<feature type="domain" description="Ubiquitin-like" evidence="16">
    <location>
        <begin position="1"/>
        <end position="80"/>
    </location>
</feature>
<dbReference type="Gene3D" id="2.30.30.1150">
    <property type="match status" value="1"/>
</dbReference>